<gene>
    <name evidence="2" type="ORF">PMI13_01093</name>
</gene>
<keyword evidence="1" id="KW-1133">Transmembrane helix</keyword>
<comment type="caution">
    <text evidence="2">The sequence shown here is derived from an EMBL/GenBank/DDBJ whole genome shotgun (WGS) entry which is preliminary data.</text>
</comment>
<protein>
    <submittedName>
        <fullName evidence="2">Uncharacterized protein</fullName>
    </submittedName>
</protein>
<accession>J3CM09</accession>
<dbReference type="Proteomes" id="UP000007509">
    <property type="component" value="Unassembled WGS sequence"/>
</dbReference>
<dbReference type="RefSeq" id="WP_007841428.1">
    <property type="nucleotide sequence ID" value="NZ_AKJY01000014.1"/>
</dbReference>
<organism evidence="2 3">
    <name type="scientific">Chryseobacterium populi</name>
    <dbReference type="NCBI Taxonomy" id="1144316"/>
    <lineage>
        <taxon>Bacteria</taxon>
        <taxon>Pseudomonadati</taxon>
        <taxon>Bacteroidota</taxon>
        <taxon>Flavobacteriia</taxon>
        <taxon>Flavobacteriales</taxon>
        <taxon>Weeksellaceae</taxon>
        <taxon>Chryseobacterium group</taxon>
        <taxon>Chryseobacterium</taxon>
    </lineage>
</organism>
<sequence>MNDQSADELRYYRYLSQTLIIILGLVTMLSILLSIMLVYYSMKFDDLQPNLFQLNAYSDFMVL</sequence>
<reference evidence="2 3" key="1">
    <citation type="journal article" date="2012" name="J. Bacteriol.">
        <title>Twenty-one genome sequences from Pseudomonas species and 19 genome sequences from diverse bacteria isolated from the rhizosphere and endosphere of Populus deltoides.</title>
        <authorList>
            <person name="Brown S.D."/>
            <person name="Utturkar S.M."/>
            <person name="Klingeman D.M."/>
            <person name="Johnson C.M."/>
            <person name="Martin S.L."/>
            <person name="Land M.L."/>
            <person name="Lu T.Y."/>
            <person name="Schadt C.W."/>
            <person name="Doktycz M.J."/>
            <person name="Pelletier D.A."/>
        </authorList>
    </citation>
    <scope>NUCLEOTIDE SEQUENCE [LARGE SCALE GENOMIC DNA]</scope>
    <source>
        <strain evidence="2 3">CF314</strain>
    </source>
</reference>
<dbReference type="PATRIC" id="fig|1144316.3.peg.1098"/>
<dbReference type="AlphaFoldDB" id="J3CM09"/>
<name>J3CM09_9FLAO</name>
<proteinExistence type="predicted"/>
<feature type="transmembrane region" description="Helical" evidence="1">
    <location>
        <begin position="20"/>
        <end position="40"/>
    </location>
</feature>
<evidence type="ECO:0000313" key="2">
    <source>
        <dbReference type="EMBL" id="EJL74354.1"/>
    </source>
</evidence>
<keyword evidence="3" id="KW-1185">Reference proteome</keyword>
<keyword evidence="1" id="KW-0472">Membrane</keyword>
<dbReference type="EMBL" id="AKJY01000014">
    <property type="protein sequence ID" value="EJL74354.1"/>
    <property type="molecule type" value="Genomic_DNA"/>
</dbReference>
<evidence type="ECO:0000256" key="1">
    <source>
        <dbReference type="SAM" id="Phobius"/>
    </source>
</evidence>
<keyword evidence="1" id="KW-0812">Transmembrane</keyword>
<evidence type="ECO:0000313" key="3">
    <source>
        <dbReference type="Proteomes" id="UP000007509"/>
    </source>
</evidence>